<protein>
    <recommendedName>
        <fullName evidence="3">YdbS-like PH domain-containing protein</fullName>
    </recommendedName>
</protein>
<dbReference type="PIRSF" id="PIRSF026631">
    <property type="entry name" value="UCP026631"/>
    <property type="match status" value="1"/>
</dbReference>
<feature type="transmembrane region" description="Helical" evidence="2">
    <location>
        <begin position="214"/>
        <end position="240"/>
    </location>
</feature>
<feature type="domain" description="YdbS-like PH" evidence="3">
    <location>
        <begin position="401"/>
        <end position="475"/>
    </location>
</feature>
<keyword evidence="2" id="KW-1133">Transmembrane helix</keyword>
<sequence length="520" mass="55792">MSAVDGQWRRLDAKSIPAAGAVVAAPALATLLVMVIAGAGTTPVLITFLIGLGTALLVAGAATYQWVFYRYRITEERFEQQLGGLFRNHRSLARDRIRTVDLTAAPHERLFALTTVKISTGAQGTEATIRLQSITRSAAEALRRDMTLGGSTVEESPDEGVLSRLEPKWLGYSALTVSLMLVVWGAIGSAVGSFDQLLRKWGVFDALGSAVTSLGIVAFALVVAAMALVIGVIGAFLLSLEMWWGFRLTREPGTLRVKRGLLTTRSLSLEERRLRGVELCEPLPLRLAGGAKLAAVATGLQEQKQDTKQPDSKVLLPPAPRAEAWRVAAAVLRDQPFDIALTPHPRAALRRRIGWALLCALAVAVVVAVPAVLGWIPVAFAVVLVVLALLAGLGFAVDAHRTLGHAMDDRYLVARNGSAVRRTVALQRENIIGWRLSRTVFQRRSDLMTVGATTAAGSSLYRIYDVRTGDGLALADEAVPGLLAPFLERAAAEQVSSTGGERPPSQRAPLWFSPGRNGRS</sequence>
<dbReference type="RefSeq" id="WP_132681568.1">
    <property type="nucleotide sequence ID" value="NZ_SMLA01000006.1"/>
</dbReference>
<organism evidence="4 5">
    <name type="scientific">Saccharopolyspora karakumensis</name>
    <dbReference type="NCBI Taxonomy" id="2530386"/>
    <lineage>
        <taxon>Bacteria</taxon>
        <taxon>Bacillati</taxon>
        <taxon>Actinomycetota</taxon>
        <taxon>Actinomycetes</taxon>
        <taxon>Pseudonocardiales</taxon>
        <taxon>Pseudonocardiaceae</taxon>
        <taxon>Saccharopolyspora</taxon>
    </lineage>
</organism>
<proteinExistence type="predicted"/>
<name>A0A4R5BY91_9PSEU</name>
<dbReference type="PANTHER" id="PTHR34473:SF2">
    <property type="entry name" value="UPF0699 TRANSMEMBRANE PROTEIN YDBT"/>
    <property type="match status" value="1"/>
</dbReference>
<comment type="caution">
    <text evidence="4">The sequence shown here is derived from an EMBL/GenBank/DDBJ whole genome shotgun (WGS) entry which is preliminary data.</text>
</comment>
<feature type="transmembrane region" description="Helical" evidence="2">
    <location>
        <begin position="353"/>
        <end position="372"/>
    </location>
</feature>
<reference evidence="4 5" key="1">
    <citation type="submission" date="2019-03" db="EMBL/GenBank/DDBJ databases">
        <title>Draft genome sequences of novel Actinobacteria.</title>
        <authorList>
            <person name="Sahin N."/>
            <person name="Ay H."/>
            <person name="Saygin H."/>
        </authorList>
    </citation>
    <scope>NUCLEOTIDE SEQUENCE [LARGE SCALE GENOMIC DNA]</scope>
    <source>
        <strain evidence="4 5">5K548</strain>
    </source>
</reference>
<feature type="transmembrane region" description="Helical" evidence="2">
    <location>
        <begin position="45"/>
        <end position="67"/>
    </location>
</feature>
<dbReference type="PANTHER" id="PTHR34473">
    <property type="entry name" value="UPF0699 TRANSMEMBRANE PROTEIN YDBS"/>
    <property type="match status" value="1"/>
</dbReference>
<feature type="transmembrane region" description="Helical" evidence="2">
    <location>
        <begin position="16"/>
        <end position="39"/>
    </location>
</feature>
<dbReference type="InterPro" id="IPR005182">
    <property type="entry name" value="YdbS-like_PH"/>
</dbReference>
<gene>
    <name evidence="4" type="ORF">E1202_06060</name>
</gene>
<keyword evidence="2" id="KW-0812">Transmembrane</keyword>
<evidence type="ECO:0000259" key="3">
    <source>
        <dbReference type="Pfam" id="PF03703"/>
    </source>
</evidence>
<feature type="transmembrane region" description="Helical" evidence="2">
    <location>
        <begin position="169"/>
        <end position="194"/>
    </location>
</feature>
<evidence type="ECO:0000313" key="4">
    <source>
        <dbReference type="EMBL" id="TDD91189.1"/>
    </source>
</evidence>
<evidence type="ECO:0000256" key="1">
    <source>
        <dbReference type="SAM" id="MobiDB-lite"/>
    </source>
</evidence>
<dbReference type="Pfam" id="PF03703">
    <property type="entry name" value="bPH_2"/>
    <property type="match status" value="2"/>
</dbReference>
<dbReference type="InterPro" id="IPR014529">
    <property type="entry name" value="UCP026631"/>
</dbReference>
<dbReference type="Proteomes" id="UP000294723">
    <property type="component" value="Unassembled WGS sequence"/>
</dbReference>
<dbReference type="EMBL" id="SMLA01000006">
    <property type="protein sequence ID" value="TDD91189.1"/>
    <property type="molecule type" value="Genomic_DNA"/>
</dbReference>
<feature type="transmembrane region" description="Helical" evidence="2">
    <location>
        <begin position="378"/>
        <end position="397"/>
    </location>
</feature>
<dbReference type="AlphaFoldDB" id="A0A4R5BY91"/>
<feature type="domain" description="YdbS-like PH" evidence="3">
    <location>
        <begin position="66"/>
        <end position="144"/>
    </location>
</feature>
<feature type="region of interest" description="Disordered" evidence="1">
    <location>
        <begin position="493"/>
        <end position="520"/>
    </location>
</feature>
<accession>A0A4R5BY91</accession>
<evidence type="ECO:0000313" key="5">
    <source>
        <dbReference type="Proteomes" id="UP000294723"/>
    </source>
</evidence>
<evidence type="ECO:0000256" key="2">
    <source>
        <dbReference type="SAM" id="Phobius"/>
    </source>
</evidence>
<keyword evidence="5" id="KW-1185">Reference proteome</keyword>
<keyword evidence="2" id="KW-0472">Membrane</keyword>